<dbReference type="EMBL" id="BAAAQK010000017">
    <property type="protein sequence ID" value="GAA1859388.1"/>
    <property type="molecule type" value="Genomic_DNA"/>
</dbReference>
<gene>
    <name evidence="3" type="ORF">GCM10009836_44510</name>
</gene>
<keyword evidence="1" id="KW-0456">Lyase</keyword>
<evidence type="ECO:0000313" key="4">
    <source>
        <dbReference type="Proteomes" id="UP001500449"/>
    </source>
</evidence>
<dbReference type="PANTHER" id="PTHR21240">
    <property type="entry name" value="2-AMINO-3-CARBOXYLMUCONATE-6-SEMIALDEHYDE DECARBOXYLASE"/>
    <property type="match status" value="1"/>
</dbReference>
<feature type="domain" description="Amidohydrolase-related" evidence="2">
    <location>
        <begin position="43"/>
        <end position="371"/>
    </location>
</feature>
<dbReference type="InterPro" id="IPR032466">
    <property type="entry name" value="Metal_Hydrolase"/>
</dbReference>
<reference evidence="3 4" key="1">
    <citation type="journal article" date="2019" name="Int. J. Syst. Evol. Microbiol.">
        <title>The Global Catalogue of Microorganisms (GCM) 10K type strain sequencing project: providing services to taxonomists for standard genome sequencing and annotation.</title>
        <authorList>
            <consortium name="The Broad Institute Genomics Platform"/>
            <consortium name="The Broad Institute Genome Sequencing Center for Infectious Disease"/>
            <person name="Wu L."/>
            <person name="Ma J."/>
        </authorList>
    </citation>
    <scope>NUCLEOTIDE SEQUENCE [LARGE SCALE GENOMIC DNA]</scope>
    <source>
        <strain evidence="3 4">JCM 16009</strain>
    </source>
</reference>
<evidence type="ECO:0000259" key="2">
    <source>
        <dbReference type="Pfam" id="PF04909"/>
    </source>
</evidence>
<sequence>MTDVIESGLARTIQDSDRSMFVVDTDIHELLRSHKDLLPHLAPSWRRHLSEYNGPFAGSATGVPTAFPYSMPTQGKANSRLEWQDPDHTPGTSLSLMQKQLFDGEGVSLGILNGLYHPSAVHGNYDLMIALASAYNDWQIATWLDPEPRLRGSIHVVAHDPAAAVREIERLAGHPQMVQVFLPLATDRQYGDPCYLPIFETALAHGLVVAFHHGTATQTLLGYPRNFIEWHMLAAMQAAQNQIVSLICNGIFDRLPELRVAILEASVSWVPSFFKRFDQQYRELRIDVPWVHRLPTEYLRDNIRMSTQPLADIRPREFLELVTGAGLDRVFMFSTDYPHYDADSVEAVLPKQLPDEFRSQILHQNAIDTYPRLAGVGR</sequence>
<accession>A0ABN2N9S6</accession>
<evidence type="ECO:0000256" key="1">
    <source>
        <dbReference type="ARBA" id="ARBA00023239"/>
    </source>
</evidence>
<dbReference type="InterPro" id="IPR006680">
    <property type="entry name" value="Amidohydro-rel"/>
</dbReference>
<name>A0ABN2N9S6_9PSEU</name>
<dbReference type="InterPro" id="IPR032465">
    <property type="entry name" value="ACMSD"/>
</dbReference>
<dbReference type="RefSeq" id="WP_344420267.1">
    <property type="nucleotide sequence ID" value="NZ_BAAAQK010000017.1"/>
</dbReference>
<protein>
    <submittedName>
        <fullName evidence="3">Amidohydrolase family protein</fullName>
    </submittedName>
</protein>
<proteinExistence type="predicted"/>
<organism evidence="3 4">
    <name type="scientific">Pseudonocardia ailaonensis</name>
    <dbReference type="NCBI Taxonomy" id="367279"/>
    <lineage>
        <taxon>Bacteria</taxon>
        <taxon>Bacillati</taxon>
        <taxon>Actinomycetota</taxon>
        <taxon>Actinomycetes</taxon>
        <taxon>Pseudonocardiales</taxon>
        <taxon>Pseudonocardiaceae</taxon>
        <taxon>Pseudonocardia</taxon>
    </lineage>
</organism>
<dbReference type="SUPFAM" id="SSF51556">
    <property type="entry name" value="Metallo-dependent hydrolases"/>
    <property type="match status" value="1"/>
</dbReference>
<keyword evidence="4" id="KW-1185">Reference proteome</keyword>
<comment type="caution">
    <text evidence="3">The sequence shown here is derived from an EMBL/GenBank/DDBJ whole genome shotgun (WGS) entry which is preliminary data.</text>
</comment>
<dbReference type="PANTHER" id="PTHR21240:SF28">
    <property type="entry name" value="ISO-OROTATE DECARBOXYLASE (EUROFUNG)"/>
    <property type="match status" value="1"/>
</dbReference>
<evidence type="ECO:0000313" key="3">
    <source>
        <dbReference type="EMBL" id="GAA1859388.1"/>
    </source>
</evidence>
<dbReference type="Pfam" id="PF04909">
    <property type="entry name" value="Amidohydro_2"/>
    <property type="match status" value="1"/>
</dbReference>
<dbReference type="Proteomes" id="UP001500449">
    <property type="component" value="Unassembled WGS sequence"/>
</dbReference>
<dbReference type="Gene3D" id="3.20.20.140">
    <property type="entry name" value="Metal-dependent hydrolases"/>
    <property type="match status" value="1"/>
</dbReference>